<dbReference type="OrthoDB" id="190168at2"/>
<evidence type="ECO:0000313" key="4">
    <source>
        <dbReference type="EMBL" id="RZS61108.1"/>
    </source>
</evidence>
<evidence type="ECO:0000256" key="1">
    <source>
        <dbReference type="ARBA" id="ARBA00010990"/>
    </source>
</evidence>
<feature type="domain" description="4'-phosphopantetheinyl transferase" evidence="3">
    <location>
        <begin position="131"/>
        <end position="204"/>
    </location>
</feature>
<comment type="caution">
    <text evidence="4">The sequence shown here is derived from an EMBL/GenBank/DDBJ whole genome shotgun (WGS) entry which is preliminary data.</text>
</comment>
<dbReference type="Pfam" id="PF01648">
    <property type="entry name" value="ACPS"/>
    <property type="match status" value="1"/>
</dbReference>
<dbReference type="AlphaFoldDB" id="A0A4Q7M3N4"/>
<name>A0A4Q7M3N4_9MICO</name>
<dbReference type="GO" id="GO:0019878">
    <property type="term" value="P:lysine biosynthetic process via aminoadipic acid"/>
    <property type="evidence" value="ECO:0007669"/>
    <property type="project" value="TreeGrafter"/>
</dbReference>
<dbReference type="RefSeq" id="WP_130413557.1">
    <property type="nucleotide sequence ID" value="NZ_SGWX01000001.1"/>
</dbReference>
<dbReference type="GO" id="GO:0005829">
    <property type="term" value="C:cytosol"/>
    <property type="evidence" value="ECO:0007669"/>
    <property type="project" value="TreeGrafter"/>
</dbReference>
<dbReference type="GO" id="GO:0008897">
    <property type="term" value="F:holo-[acyl-carrier-protein] synthase activity"/>
    <property type="evidence" value="ECO:0007669"/>
    <property type="project" value="InterPro"/>
</dbReference>
<evidence type="ECO:0000259" key="3">
    <source>
        <dbReference type="Pfam" id="PF01648"/>
    </source>
</evidence>
<dbReference type="InterPro" id="IPR037143">
    <property type="entry name" value="4-PPantetheinyl_Trfase_dom_sf"/>
</dbReference>
<organism evidence="4 5">
    <name type="scientific">Xylanimonas ulmi</name>
    <dbReference type="NCBI Taxonomy" id="228973"/>
    <lineage>
        <taxon>Bacteria</taxon>
        <taxon>Bacillati</taxon>
        <taxon>Actinomycetota</taxon>
        <taxon>Actinomycetes</taxon>
        <taxon>Micrococcales</taxon>
        <taxon>Promicromonosporaceae</taxon>
        <taxon>Xylanimonas</taxon>
    </lineage>
</organism>
<dbReference type="SUPFAM" id="SSF56214">
    <property type="entry name" value="4'-phosphopantetheinyl transferase"/>
    <property type="match status" value="2"/>
</dbReference>
<accession>A0A4Q7M3N4</accession>
<dbReference type="PANTHER" id="PTHR12215">
    <property type="entry name" value="PHOSPHOPANTETHEINE TRANSFERASE"/>
    <property type="match status" value="1"/>
</dbReference>
<evidence type="ECO:0000256" key="2">
    <source>
        <dbReference type="ARBA" id="ARBA00022679"/>
    </source>
</evidence>
<dbReference type="GO" id="GO:0000287">
    <property type="term" value="F:magnesium ion binding"/>
    <property type="evidence" value="ECO:0007669"/>
    <property type="project" value="InterPro"/>
</dbReference>
<dbReference type="InterPro" id="IPR008278">
    <property type="entry name" value="4-PPantetheinyl_Trfase_dom"/>
</dbReference>
<reference evidence="4 5" key="1">
    <citation type="submission" date="2019-02" db="EMBL/GenBank/DDBJ databases">
        <title>Sequencing the genomes of 1000 actinobacteria strains.</title>
        <authorList>
            <person name="Klenk H.-P."/>
        </authorList>
    </citation>
    <scope>NUCLEOTIDE SEQUENCE [LARGE SCALE GENOMIC DNA]</scope>
    <source>
        <strain evidence="4 5">DSM 16932</strain>
    </source>
</reference>
<evidence type="ECO:0000313" key="5">
    <source>
        <dbReference type="Proteomes" id="UP000293852"/>
    </source>
</evidence>
<dbReference type="Gene3D" id="3.90.470.20">
    <property type="entry name" value="4'-phosphopantetheinyl transferase domain"/>
    <property type="match status" value="1"/>
</dbReference>
<dbReference type="PANTHER" id="PTHR12215:SF10">
    <property type="entry name" value="L-AMINOADIPATE-SEMIALDEHYDE DEHYDROGENASE-PHOSPHOPANTETHEINYL TRANSFERASE"/>
    <property type="match status" value="1"/>
</dbReference>
<proteinExistence type="inferred from homology"/>
<keyword evidence="5" id="KW-1185">Reference proteome</keyword>
<dbReference type="EMBL" id="SGWX01000001">
    <property type="protein sequence ID" value="RZS61108.1"/>
    <property type="molecule type" value="Genomic_DNA"/>
</dbReference>
<sequence length="246" mass="25197">MRRSHAAPGVAQAGPVTRADHADVRPVQVRVVVVRAGALSDGLAEGVLSEAERVRARAHRRPEDRRLSATASALVRVIAGQALGARPESVTVTRRCPACGGPHGAPFVDGAPLLSVSHGDGFAVVAACDLPVGVDVEPVGRVGVGSVAGVLLGPHEPPSDDAGLLRTWVRKEAVVKATGVGLTVPLSDVRVSAPHEPAAVVRYGPRPGLAIALADVPLGGAHLSVAVVTDRQIQVLVEDGASWVTR</sequence>
<keyword evidence="2 4" id="KW-0808">Transferase</keyword>
<comment type="similarity">
    <text evidence="1">Belongs to the P-Pant transferase superfamily. Gsp/Sfp/HetI/AcpT family.</text>
</comment>
<dbReference type="Proteomes" id="UP000293852">
    <property type="component" value="Unassembled WGS sequence"/>
</dbReference>
<dbReference type="InterPro" id="IPR050559">
    <property type="entry name" value="P-Pant_transferase_sf"/>
</dbReference>
<gene>
    <name evidence="4" type="ORF">EV386_1396</name>
</gene>
<protein>
    <submittedName>
        <fullName evidence="4">4'-phosphopantetheinyl transferase</fullName>
    </submittedName>
</protein>